<dbReference type="Proteomes" id="UP000254065">
    <property type="component" value="Unassembled WGS sequence"/>
</dbReference>
<accession>A0A378QXQ2</accession>
<keyword evidence="4" id="KW-1185">Reference proteome</keyword>
<dbReference type="AlphaFoldDB" id="A0A378QXQ2"/>
<organism evidence="3 4">
    <name type="scientific">Moraxella caprae</name>
    <dbReference type="NCBI Taxonomy" id="90240"/>
    <lineage>
        <taxon>Bacteria</taxon>
        <taxon>Pseudomonadati</taxon>
        <taxon>Pseudomonadota</taxon>
        <taxon>Gammaproteobacteria</taxon>
        <taxon>Moraxellales</taxon>
        <taxon>Moraxellaceae</taxon>
        <taxon>Moraxella</taxon>
    </lineage>
</organism>
<evidence type="ECO:0000313" key="4">
    <source>
        <dbReference type="Proteomes" id="UP000254065"/>
    </source>
</evidence>
<dbReference type="RefSeq" id="WP_029103839.1">
    <property type="nucleotide sequence ID" value="NZ_UGQB01000004.1"/>
</dbReference>
<dbReference type="Pfam" id="PF08887">
    <property type="entry name" value="GAD-like"/>
    <property type="match status" value="1"/>
</dbReference>
<evidence type="ECO:0000259" key="2">
    <source>
        <dbReference type="Pfam" id="PF08906"/>
    </source>
</evidence>
<dbReference type="InterPro" id="IPR014983">
    <property type="entry name" value="GAD-rel"/>
</dbReference>
<protein>
    <submittedName>
        <fullName evidence="3">GAD-like domain</fullName>
    </submittedName>
</protein>
<proteinExistence type="predicted"/>
<feature type="domain" description="GAD-related" evidence="1">
    <location>
        <begin position="11"/>
        <end position="113"/>
    </location>
</feature>
<name>A0A378QXQ2_9GAMM</name>
<dbReference type="Pfam" id="PF08906">
    <property type="entry name" value="T6SS_Tdi1_C"/>
    <property type="match status" value="1"/>
</dbReference>
<feature type="domain" description="T6SS immunity protein Tdi1 C-terminal" evidence="2">
    <location>
        <begin position="149"/>
        <end position="211"/>
    </location>
</feature>
<dbReference type="EMBL" id="UGQB01000004">
    <property type="protein sequence ID" value="STZ07695.1"/>
    <property type="molecule type" value="Genomic_DNA"/>
</dbReference>
<reference evidence="3 4" key="1">
    <citation type="submission" date="2018-06" db="EMBL/GenBank/DDBJ databases">
        <authorList>
            <consortium name="Pathogen Informatics"/>
            <person name="Doyle S."/>
        </authorList>
    </citation>
    <scope>NUCLEOTIDE SEQUENCE [LARGE SCALE GENOMIC DNA]</scope>
    <source>
        <strain evidence="3 4">NCTC12877</strain>
    </source>
</reference>
<evidence type="ECO:0000259" key="1">
    <source>
        <dbReference type="Pfam" id="PF08887"/>
    </source>
</evidence>
<evidence type="ECO:0000313" key="3">
    <source>
        <dbReference type="EMBL" id="STZ07695.1"/>
    </source>
</evidence>
<dbReference type="InterPro" id="IPR015002">
    <property type="entry name" value="T6SS_Tdi1_C"/>
</dbReference>
<sequence>MSFQSKRLQGWYEFFLEQRGKPTFSQKVDSQVILNWENKLPSSLLRIWQELGWCSFHNGLLWIVNPDDYQYLVDTWLDNTKYLQLDNFYCIARTAFGECLLYGERTKRIIQIQPQYNTIWADDKQLQEPDDDFGASISTLLYLKSDIADFDITDIQDEPLFERAVKKLGVLSPDEMYAFEPFYMLLPDEQIIIERLIKVRMDVYTDMLYQFQPPVSRGTSFSDIFK</sequence>
<dbReference type="OrthoDB" id="9016361at2"/>
<gene>
    <name evidence="3" type="ORF">NCTC12877_00672</name>
</gene>